<name>A0A6G1F9E0_9ORYZ</name>
<dbReference type="Proteomes" id="UP000479710">
    <property type="component" value="Unassembled WGS sequence"/>
</dbReference>
<proteinExistence type="predicted"/>
<reference evidence="1 2" key="1">
    <citation type="submission" date="2019-11" db="EMBL/GenBank/DDBJ databases">
        <title>Whole genome sequence of Oryza granulata.</title>
        <authorList>
            <person name="Li W."/>
        </authorList>
    </citation>
    <scope>NUCLEOTIDE SEQUENCE [LARGE SCALE GENOMIC DNA]</scope>
    <source>
        <strain evidence="2">cv. Menghai</strain>
        <tissue evidence="1">Leaf</tissue>
    </source>
</reference>
<evidence type="ECO:0000313" key="1">
    <source>
        <dbReference type="EMBL" id="KAF0933474.1"/>
    </source>
</evidence>
<accession>A0A6G1F9E0</accession>
<sequence length="65" mass="7317">MDYPEKTQWQTIFLEEGLSSREACCCADFIEEMKKDFAVEWVVWGEGGGLGDGLDGAEEHVTWDA</sequence>
<protein>
    <submittedName>
        <fullName evidence="1">Uncharacterized protein</fullName>
    </submittedName>
</protein>
<dbReference type="AlphaFoldDB" id="A0A6G1F9E0"/>
<gene>
    <name evidence="1" type="ORF">E2562_018567</name>
</gene>
<keyword evidence="2" id="KW-1185">Reference proteome</keyword>
<organism evidence="1 2">
    <name type="scientific">Oryza meyeriana var. granulata</name>
    <dbReference type="NCBI Taxonomy" id="110450"/>
    <lineage>
        <taxon>Eukaryota</taxon>
        <taxon>Viridiplantae</taxon>
        <taxon>Streptophyta</taxon>
        <taxon>Embryophyta</taxon>
        <taxon>Tracheophyta</taxon>
        <taxon>Spermatophyta</taxon>
        <taxon>Magnoliopsida</taxon>
        <taxon>Liliopsida</taxon>
        <taxon>Poales</taxon>
        <taxon>Poaceae</taxon>
        <taxon>BOP clade</taxon>
        <taxon>Oryzoideae</taxon>
        <taxon>Oryzeae</taxon>
        <taxon>Oryzinae</taxon>
        <taxon>Oryza</taxon>
        <taxon>Oryza meyeriana</taxon>
    </lineage>
</organism>
<evidence type="ECO:0000313" key="2">
    <source>
        <dbReference type="Proteomes" id="UP000479710"/>
    </source>
</evidence>
<comment type="caution">
    <text evidence="1">The sequence shown here is derived from an EMBL/GenBank/DDBJ whole genome shotgun (WGS) entry which is preliminary data.</text>
</comment>
<dbReference type="EMBL" id="SPHZ02000001">
    <property type="protein sequence ID" value="KAF0933474.1"/>
    <property type="molecule type" value="Genomic_DNA"/>
</dbReference>